<organism evidence="1">
    <name type="scientific">Siphoviridae sp. ctdmY20</name>
    <dbReference type="NCBI Taxonomy" id="2825586"/>
    <lineage>
        <taxon>Viruses</taxon>
        <taxon>Duplodnaviria</taxon>
        <taxon>Heunggongvirae</taxon>
        <taxon>Uroviricota</taxon>
        <taxon>Caudoviricetes</taxon>
    </lineage>
</organism>
<proteinExistence type="predicted"/>
<sequence length="360" mass="40321">MVRCAILRGHRKQNSLPSRPLQLVFCFIHQIVERGVEALKILDKGNQRVVLARIVHHCHQQIIRPFHAVAVLKFDIVQVGGDNGLDKQFLSVLATVHMGAVQVRLASDRNFFGAILADFIVFLRGDVPELPIKGLAVGIAQRSGNRVENIFLNLFVRFHKIGKIRHFLYLSFFTKKSPRMDTFPHPGATILVSGEAVQFGEIFRDGIIIERAGNILIQILRIGIELSQRAAIGQTVVENNSLTLCRTCRVIVRDLNFKIGVLARALEIRQTFTHYGLIVMRLAGVSAFLCNGFVADHNSAKAGNFGFGLVDLCFKVDDLHEVIAAITNSDKAFRQTRGNRVLRLHKNIRRLCHTALTPFL</sequence>
<name>A0A8S5QA07_9CAUD</name>
<reference evidence="1" key="1">
    <citation type="journal article" date="2021" name="Proc. Natl. Acad. Sci. U.S.A.">
        <title>A Catalog of Tens of Thousands of Viruses from Human Metagenomes Reveals Hidden Associations with Chronic Diseases.</title>
        <authorList>
            <person name="Tisza M.J."/>
            <person name="Buck C.B."/>
        </authorList>
    </citation>
    <scope>NUCLEOTIDE SEQUENCE</scope>
    <source>
        <strain evidence="1">CtdmY20</strain>
    </source>
</reference>
<accession>A0A8S5QA07</accession>
<evidence type="ECO:0000313" key="1">
    <source>
        <dbReference type="EMBL" id="DAE16183.1"/>
    </source>
</evidence>
<protein>
    <submittedName>
        <fullName evidence="1">Uncharacterized protein</fullName>
    </submittedName>
</protein>
<dbReference type="EMBL" id="BK015617">
    <property type="protein sequence ID" value="DAE16183.1"/>
    <property type="molecule type" value="Genomic_DNA"/>
</dbReference>